<dbReference type="Proteomes" id="UP001375743">
    <property type="component" value="Unassembled WGS sequence"/>
</dbReference>
<evidence type="ECO:0000259" key="9">
    <source>
        <dbReference type="PROSITE" id="PS51755"/>
    </source>
</evidence>
<keyword evidence="4 7" id="KW-0238">DNA-binding</keyword>
<dbReference type="InterPro" id="IPR016032">
    <property type="entry name" value="Sig_transdc_resp-reg_C-effctor"/>
</dbReference>
<evidence type="ECO:0000313" key="10">
    <source>
        <dbReference type="EMBL" id="MEK0082717.1"/>
    </source>
</evidence>
<dbReference type="InterPro" id="IPR001867">
    <property type="entry name" value="OmpR/PhoB-type_DNA-bd"/>
</dbReference>
<feature type="domain" description="OmpR/PhoB-type" evidence="9">
    <location>
        <begin position="133"/>
        <end position="229"/>
    </location>
</feature>
<dbReference type="SUPFAM" id="SSF46894">
    <property type="entry name" value="C-terminal effector domain of the bipartite response regulators"/>
    <property type="match status" value="1"/>
</dbReference>
<evidence type="ECO:0000313" key="11">
    <source>
        <dbReference type="Proteomes" id="UP001375743"/>
    </source>
</evidence>
<dbReference type="InterPro" id="IPR039420">
    <property type="entry name" value="WalR-like"/>
</dbReference>
<evidence type="ECO:0000256" key="3">
    <source>
        <dbReference type="ARBA" id="ARBA00023015"/>
    </source>
</evidence>
<dbReference type="SUPFAM" id="SSF52172">
    <property type="entry name" value="CheY-like"/>
    <property type="match status" value="1"/>
</dbReference>
<name>A0ABU8XNE7_9PROT</name>
<organism evidence="10 11">
    <name type="scientific">Benzoatithermus flavus</name>
    <dbReference type="NCBI Taxonomy" id="3108223"/>
    <lineage>
        <taxon>Bacteria</taxon>
        <taxon>Pseudomonadati</taxon>
        <taxon>Pseudomonadota</taxon>
        <taxon>Alphaproteobacteria</taxon>
        <taxon>Geminicoccales</taxon>
        <taxon>Geminicoccaceae</taxon>
        <taxon>Benzoatithermus</taxon>
    </lineage>
</organism>
<dbReference type="Pfam" id="PF00072">
    <property type="entry name" value="Response_reg"/>
    <property type="match status" value="1"/>
</dbReference>
<evidence type="ECO:0000256" key="6">
    <source>
        <dbReference type="PROSITE-ProRule" id="PRU00169"/>
    </source>
</evidence>
<dbReference type="PANTHER" id="PTHR48111">
    <property type="entry name" value="REGULATOR OF RPOS"/>
    <property type="match status" value="1"/>
</dbReference>
<feature type="domain" description="Response regulatory" evidence="8">
    <location>
        <begin position="11"/>
        <end position="124"/>
    </location>
</feature>
<evidence type="ECO:0000256" key="5">
    <source>
        <dbReference type="ARBA" id="ARBA00023163"/>
    </source>
</evidence>
<keyword evidence="11" id="KW-1185">Reference proteome</keyword>
<reference evidence="10 11" key="1">
    <citation type="submission" date="2024-01" db="EMBL/GenBank/DDBJ databases">
        <title>Multi-omics insights into the function and evolution of sodium benzoate biodegradation pathways in Benzoatithermus flavus gen. nov., sp. nov. from hot spring.</title>
        <authorList>
            <person name="Hu C.-J."/>
            <person name="Li W.-J."/>
        </authorList>
    </citation>
    <scope>NUCLEOTIDE SEQUENCE [LARGE SCALE GENOMIC DNA]</scope>
    <source>
        <strain evidence="10 11">SYSU G07066</strain>
    </source>
</reference>
<evidence type="ECO:0000256" key="4">
    <source>
        <dbReference type="ARBA" id="ARBA00023125"/>
    </source>
</evidence>
<dbReference type="RefSeq" id="WP_418158561.1">
    <property type="nucleotide sequence ID" value="NZ_JBBLZC010000004.1"/>
</dbReference>
<keyword evidence="3" id="KW-0805">Transcription regulation</keyword>
<gene>
    <name evidence="10" type="ORF">U1T56_06120</name>
</gene>
<protein>
    <submittedName>
        <fullName evidence="10">Response regulator</fullName>
    </submittedName>
</protein>
<keyword evidence="5" id="KW-0804">Transcription</keyword>
<dbReference type="Gene3D" id="3.40.50.2300">
    <property type="match status" value="1"/>
</dbReference>
<sequence>MSTAAEEEAPHILVVDDDARLRQLLHRYLVQNGYYATAAADAVEAKSKLKNLAFDLVVLDIMMPGQDGLSLTEELRRESDVPILLLTARGTPEDRIAGLEAGADDYLPKPFEPRELLLRIATILRRVQAARTDDVIRFGPFTFNRRTAELKRDEEVIHLTTGEISLLQALAAKPGRALSRAELGEKGVVAGSDRAVDVQMARLRRKIEDDPRQPRYILTMRGSGYVLRLGS</sequence>
<dbReference type="EMBL" id="JBBLZC010000004">
    <property type="protein sequence ID" value="MEK0082717.1"/>
    <property type="molecule type" value="Genomic_DNA"/>
</dbReference>
<comment type="caution">
    <text evidence="10">The sequence shown here is derived from an EMBL/GenBank/DDBJ whole genome shotgun (WGS) entry which is preliminary data.</text>
</comment>
<evidence type="ECO:0000259" key="8">
    <source>
        <dbReference type="PROSITE" id="PS50110"/>
    </source>
</evidence>
<evidence type="ECO:0000256" key="7">
    <source>
        <dbReference type="PROSITE-ProRule" id="PRU01091"/>
    </source>
</evidence>
<dbReference type="PROSITE" id="PS50110">
    <property type="entry name" value="RESPONSE_REGULATORY"/>
    <property type="match status" value="1"/>
</dbReference>
<dbReference type="PROSITE" id="PS51755">
    <property type="entry name" value="OMPR_PHOB"/>
    <property type="match status" value="1"/>
</dbReference>
<dbReference type="PANTHER" id="PTHR48111:SF4">
    <property type="entry name" value="DNA-BINDING DUAL TRANSCRIPTIONAL REGULATOR OMPR"/>
    <property type="match status" value="1"/>
</dbReference>
<feature type="modified residue" description="4-aspartylphosphate" evidence="6">
    <location>
        <position position="60"/>
    </location>
</feature>
<dbReference type="Gene3D" id="6.10.250.690">
    <property type="match status" value="1"/>
</dbReference>
<proteinExistence type="predicted"/>
<dbReference type="SMART" id="SM00862">
    <property type="entry name" value="Trans_reg_C"/>
    <property type="match status" value="1"/>
</dbReference>
<dbReference type="Pfam" id="PF00486">
    <property type="entry name" value="Trans_reg_C"/>
    <property type="match status" value="1"/>
</dbReference>
<evidence type="ECO:0000256" key="1">
    <source>
        <dbReference type="ARBA" id="ARBA00022553"/>
    </source>
</evidence>
<dbReference type="CDD" id="cd00383">
    <property type="entry name" value="trans_reg_C"/>
    <property type="match status" value="1"/>
</dbReference>
<keyword evidence="2" id="KW-0902">Two-component regulatory system</keyword>
<dbReference type="Gene3D" id="1.10.10.10">
    <property type="entry name" value="Winged helix-like DNA-binding domain superfamily/Winged helix DNA-binding domain"/>
    <property type="match status" value="1"/>
</dbReference>
<feature type="DNA-binding region" description="OmpR/PhoB-type" evidence="7">
    <location>
        <begin position="133"/>
        <end position="229"/>
    </location>
</feature>
<accession>A0ABU8XNE7</accession>
<dbReference type="InterPro" id="IPR036388">
    <property type="entry name" value="WH-like_DNA-bd_sf"/>
</dbReference>
<evidence type="ECO:0000256" key="2">
    <source>
        <dbReference type="ARBA" id="ARBA00023012"/>
    </source>
</evidence>
<keyword evidence="1 6" id="KW-0597">Phosphoprotein</keyword>
<dbReference type="InterPro" id="IPR001789">
    <property type="entry name" value="Sig_transdc_resp-reg_receiver"/>
</dbReference>
<dbReference type="SMART" id="SM00448">
    <property type="entry name" value="REC"/>
    <property type="match status" value="1"/>
</dbReference>
<dbReference type="InterPro" id="IPR011006">
    <property type="entry name" value="CheY-like_superfamily"/>
</dbReference>